<dbReference type="EMBL" id="SNYL01000005">
    <property type="protein sequence ID" value="TDQ43759.1"/>
    <property type="molecule type" value="Genomic_DNA"/>
</dbReference>
<accession>A0A4R6UF02</accession>
<gene>
    <name evidence="2" type="ORF">DFR43_105109</name>
</gene>
<comment type="caution">
    <text evidence="2">The sequence shown here is derived from an EMBL/GenBank/DDBJ whole genome shotgun (WGS) entry which is preliminary data.</text>
</comment>
<keyword evidence="1" id="KW-0472">Membrane</keyword>
<feature type="transmembrane region" description="Helical" evidence="1">
    <location>
        <begin position="42"/>
        <end position="61"/>
    </location>
</feature>
<dbReference type="Proteomes" id="UP000295510">
    <property type="component" value="Unassembled WGS sequence"/>
</dbReference>
<keyword evidence="1" id="KW-0812">Transmembrane</keyword>
<dbReference type="OrthoDB" id="8563484at2"/>
<organism evidence="2 3">
    <name type="scientific">Tepidicella xavieri</name>
    <dbReference type="NCBI Taxonomy" id="360241"/>
    <lineage>
        <taxon>Bacteria</taxon>
        <taxon>Pseudomonadati</taxon>
        <taxon>Pseudomonadota</taxon>
        <taxon>Betaproteobacteria</taxon>
        <taxon>Burkholderiales</taxon>
        <taxon>Tepidicella</taxon>
    </lineage>
</organism>
<evidence type="ECO:0000313" key="3">
    <source>
        <dbReference type="Proteomes" id="UP000295510"/>
    </source>
</evidence>
<proteinExistence type="predicted"/>
<protein>
    <submittedName>
        <fullName evidence="2">Uncharacterized protein</fullName>
    </submittedName>
</protein>
<keyword evidence="3" id="KW-1185">Reference proteome</keyword>
<feature type="transmembrane region" description="Helical" evidence="1">
    <location>
        <begin position="73"/>
        <end position="93"/>
    </location>
</feature>
<dbReference type="AlphaFoldDB" id="A0A4R6UF02"/>
<reference evidence="2 3" key="1">
    <citation type="submission" date="2019-03" db="EMBL/GenBank/DDBJ databases">
        <title>Genomic Encyclopedia of Type Strains, Phase IV (KMG-IV): sequencing the most valuable type-strain genomes for metagenomic binning, comparative biology and taxonomic classification.</title>
        <authorList>
            <person name="Goeker M."/>
        </authorList>
    </citation>
    <scope>NUCLEOTIDE SEQUENCE [LARGE SCALE GENOMIC DNA]</scope>
    <source>
        <strain evidence="2 3">DSM 19605</strain>
    </source>
</reference>
<dbReference type="RefSeq" id="WP_133596581.1">
    <property type="nucleotide sequence ID" value="NZ_SNYL01000005.1"/>
</dbReference>
<evidence type="ECO:0000256" key="1">
    <source>
        <dbReference type="SAM" id="Phobius"/>
    </source>
</evidence>
<sequence>MWFFVIAVKLIAEIALLSLLGRWVLGAWLRRLGPAGAGQENVFLWVLDTLTRPFVVVAGWVTPRWIPRAHLPLVAFGLLAVVWLAALLGKIGLCVELGMEQCR</sequence>
<name>A0A4R6UF02_9BURK</name>
<keyword evidence="1" id="KW-1133">Transmembrane helix</keyword>
<evidence type="ECO:0000313" key="2">
    <source>
        <dbReference type="EMBL" id="TDQ43759.1"/>
    </source>
</evidence>